<keyword evidence="3" id="KW-1185">Reference proteome</keyword>
<keyword evidence="1" id="KW-0812">Transmembrane</keyword>
<keyword evidence="1" id="KW-0472">Membrane</keyword>
<dbReference type="Proteomes" id="UP001485226">
    <property type="component" value="Unassembled WGS sequence"/>
</dbReference>
<keyword evidence="1" id="KW-1133">Transmembrane helix</keyword>
<proteinExistence type="predicted"/>
<dbReference type="EMBL" id="JBBYHS010000016">
    <property type="protein sequence ID" value="MEL1255175.1"/>
    <property type="molecule type" value="Genomic_DNA"/>
</dbReference>
<evidence type="ECO:0000256" key="1">
    <source>
        <dbReference type="SAM" id="Phobius"/>
    </source>
</evidence>
<gene>
    <name evidence="2" type="ORF">AAEO57_15400</name>
</gene>
<dbReference type="RefSeq" id="WP_341693919.1">
    <property type="nucleotide sequence ID" value="NZ_JBBYHS010000016.1"/>
</dbReference>
<name>A0ABU9ISN8_9FLAO</name>
<evidence type="ECO:0000313" key="2">
    <source>
        <dbReference type="EMBL" id="MEL1255175.1"/>
    </source>
</evidence>
<accession>A0ABU9ISN8</accession>
<reference evidence="2 3" key="1">
    <citation type="submission" date="2024-04" db="EMBL/GenBank/DDBJ databases">
        <title>Flavobacterium sp. DGU38 16S ribosomal RNA gene Genome sequencing and assembly.</title>
        <authorList>
            <person name="Park S."/>
        </authorList>
    </citation>
    <scope>NUCLEOTIDE SEQUENCE [LARGE SCALE GENOMIC DNA]</scope>
    <source>
        <strain evidence="2 3">DGU38</strain>
    </source>
</reference>
<comment type="caution">
    <text evidence="2">The sequence shown here is derived from an EMBL/GenBank/DDBJ whole genome shotgun (WGS) entry which is preliminary data.</text>
</comment>
<sequence>MNFTEEELEKQEKEIRFNLFLVFVPIAVMLFIIKAIPSIIFVHNMKNPKLLSLTEQL</sequence>
<protein>
    <submittedName>
        <fullName evidence="2">Uncharacterized protein</fullName>
    </submittedName>
</protein>
<organism evidence="2 3">
    <name type="scientific">Flavobacterium calami</name>
    <dbReference type="NCBI Taxonomy" id="3139144"/>
    <lineage>
        <taxon>Bacteria</taxon>
        <taxon>Pseudomonadati</taxon>
        <taxon>Bacteroidota</taxon>
        <taxon>Flavobacteriia</taxon>
        <taxon>Flavobacteriales</taxon>
        <taxon>Flavobacteriaceae</taxon>
        <taxon>Flavobacterium</taxon>
    </lineage>
</organism>
<evidence type="ECO:0000313" key="3">
    <source>
        <dbReference type="Proteomes" id="UP001485226"/>
    </source>
</evidence>
<feature type="transmembrane region" description="Helical" evidence="1">
    <location>
        <begin position="20"/>
        <end position="42"/>
    </location>
</feature>